<keyword evidence="6" id="KW-0472">Membrane</keyword>
<keyword evidence="10" id="KW-1185">Reference proteome</keyword>
<dbReference type="Proteomes" id="UP001139887">
    <property type="component" value="Unassembled WGS sequence"/>
</dbReference>
<dbReference type="InterPro" id="IPR019564">
    <property type="entry name" value="Sam37/metaxin_N"/>
</dbReference>
<evidence type="ECO:0000256" key="6">
    <source>
        <dbReference type="ARBA" id="ARBA00023136"/>
    </source>
</evidence>
<evidence type="ECO:0000256" key="3">
    <source>
        <dbReference type="ARBA" id="ARBA00022787"/>
    </source>
</evidence>
<dbReference type="Pfam" id="PF10568">
    <property type="entry name" value="Tom37"/>
    <property type="match status" value="1"/>
</dbReference>
<evidence type="ECO:0008006" key="11">
    <source>
        <dbReference type="Google" id="ProtNLM"/>
    </source>
</evidence>
<dbReference type="GO" id="GO:0001401">
    <property type="term" value="C:SAM complex"/>
    <property type="evidence" value="ECO:0007669"/>
    <property type="project" value="InterPro"/>
</dbReference>
<sequence>MATPEAPLREVLKSISFTQLPLRHIEPFFEAEKITAPRLYIYKRPKPAEDQGLPTYDVECLRLLALLKFANYGFDQVYTNEPDGSPNGKLPYLLLPNGQAIDCDGIMAHLENSGHKLPESSLASELAYCTMIKHSLVPAIEYLTWVDSAGFEAIGQNRYLREYPMVVQTILGWFKSNDIAHDIQARQPEYGAALDGEVVCENAQRTFDSLLTLLGDREYFADTPGLLDAWAFACLNILIEAPVSSPIRALLLGRNSKYQPLVDYALRIMEKYF</sequence>
<evidence type="ECO:0000259" key="8">
    <source>
        <dbReference type="Pfam" id="PF17171"/>
    </source>
</evidence>
<evidence type="ECO:0000313" key="10">
    <source>
        <dbReference type="Proteomes" id="UP001139887"/>
    </source>
</evidence>
<evidence type="ECO:0000256" key="2">
    <source>
        <dbReference type="ARBA" id="ARBA00022448"/>
    </source>
</evidence>
<dbReference type="InterPro" id="IPR050931">
    <property type="entry name" value="Mito_Protein_Transport_Metaxin"/>
</dbReference>
<dbReference type="GO" id="GO:0015031">
    <property type="term" value="P:protein transport"/>
    <property type="evidence" value="ECO:0007669"/>
    <property type="project" value="UniProtKB-KW"/>
</dbReference>
<accession>A0A9W8LZH7</accession>
<keyword evidence="5" id="KW-0496">Mitochondrion</keyword>
<evidence type="ECO:0000256" key="5">
    <source>
        <dbReference type="ARBA" id="ARBA00023128"/>
    </source>
</evidence>
<feature type="domain" description="Mitochondrial outer membrane transport complex Sam37/metaxin N-terminal" evidence="7">
    <location>
        <begin position="60"/>
        <end position="170"/>
    </location>
</feature>
<proteinExistence type="predicted"/>
<dbReference type="InterPro" id="IPR033468">
    <property type="entry name" value="Metaxin_GST"/>
</dbReference>
<name>A0A9W8LZH7_9FUNG</name>
<evidence type="ECO:0000256" key="1">
    <source>
        <dbReference type="ARBA" id="ARBA00004294"/>
    </source>
</evidence>
<dbReference type="PANTHER" id="PTHR12289:SF41">
    <property type="entry name" value="FAILED AXON CONNECTIONS-RELATED"/>
    <property type="match status" value="1"/>
</dbReference>
<dbReference type="EMBL" id="JANBUW010000010">
    <property type="protein sequence ID" value="KAJ2851624.1"/>
    <property type="molecule type" value="Genomic_DNA"/>
</dbReference>
<evidence type="ECO:0000313" key="9">
    <source>
        <dbReference type="EMBL" id="KAJ2851624.1"/>
    </source>
</evidence>
<feature type="domain" description="Metaxin glutathione S-transferase" evidence="8">
    <location>
        <begin position="203"/>
        <end position="268"/>
    </location>
</feature>
<keyword evidence="3" id="KW-1000">Mitochondrion outer membrane</keyword>
<dbReference type="PANTHER" id="PTHR12289">
    <property type="entry name" value="METAXIN RELATED"/>
    <property type="match status" value="1"/>
</dbReference>
<dbReference type="OrthoDB" id="198787at2759"/>
<evidence type="ECO:0000256" key="4">
    <source>
        <dbReference type="ARBA" id="ARBA00022927"/>
    </source>
</evidence>
<keyword evidence="2" id="KW-0813">Transport</keyword>
<dbReference type="Pfam" id="PF17171">
    <property type="entry name" value="GST_C_6"/>
    <property type="match status" value="1"/>
</dbReference>
<reference evidence="9" key="1">
    <citation type="submission" date="2022-07" db="EMBL/GenBank/DDBJ databases">
        <title>Phylogenomic reconstructions and comparative analyses of Kickxellomycotina fungi.</title>
        <authorList>
            <person name="Reynolds N.K."/>
            <person name="Stajich J.E."/>
            <person name="Barry K."/>
            <person name="Grigoriev I.V."/>
            <person name="Crous P."/>
            <person name="Smith M.E."/>
        </authorList>
    </citation>
    <scope>NUCLEOTIDE SEQUENCE</scope>
    <source>
        <strain evidence="9">NRRL 1566</strain>
    </source>
</reference>
<evidence type="ECO:0000259" key="7">
    <source>
        <dbReference type="Pfam" id="PF10568"/>
    </source>
</evidence>
<organism evidence="9 10">
    <name type="scientific">Coemansia brasiliensis</name>
    <dbReference type="NCBI Taxonomy" id="2650707"/>
    <lineage>
        <taxon>Eukaryota</taxon>
        <taxon>Fungi</taxon>
        <taxon>Fungi incertae sedis</taxon>
        <taxon>Zoopagomycota</taxon>
        <taxon>Kickxellomycotina</taxon>
        <taxon>Kickxellomycetes</taxon>
        <taxon>Kickxellales</taxon>
        <taxon>Kickxellaceae</taxon>
        <taxon>Coemansia</taxon>
    </lineage>
</organism>
<comment type="caution">
    <text evidence="9">The sequence shown here is derived from an EMBL/GenBank/DDBJ whole genome shotgun (WGS) entry which is preliminary data.</text>
</comment>
<dbReference type="CDD" id="cd03054">
    <property type="entry name" value="GST_N_Metaxin"/>
    <property type="match status" value="1"/>
</dbReference>
<gene>
    <name evidence="9" type="ORF">IWW36_000947</name>
</gene>
<keyword evidence="4" id="KW-0653">Protein transport</keyword>
<protein>
    <recommendedName>
        <fullName evidence="11">Glutathione S-transferase</fullName>
    </recommendedName>
</protein>
<dbReference type="AlphaFoldDB" id="A0A9W8LZH7"/>
<comment type="subcellular location">
    <subcellularLocation>
        <location evidence="1">Mitochondrion outer membrane</location>
    </subcellularLocation>
</comment>